<protein>
    <submittedName>
        <fullName evidence="2">VOC family protein</fullName>
    </submittedName>
</protein>
<gene>
    <name evidence="2" type="ORF">OKA04_03465</name>
</gene>
<dbReference type="InterPro" id="IPR037523">
    <property type="entry name" value="VOC_core"/>
</dbReference>
<keyword evidence="3" id="KW-1185">Reference proteome</keyword>
<accession>A0ABT3FJN4</accession>
<proteinExistence type="predicted"/>
<dbReference type="PANTHER" id="PTHR35006">
    <property type="entry name" value="GLYOXALASE FAMILY PROTEIN (AFU_ORTHOLOGUE AFUA_5G14830)"/>
    <property type="match status" value="1"/>
</dbReference>
<dbReference type="Gene3D" id="3.10.180.10">
    <property type="entry name" value="2,3-Dihydroxybiphenyl 1,2-Dioxygenase, domain 1"/>
    <property type="match status" value="1"/>
</dbReference>
<name>A0ABT3FJN4_9BACT</name>
<evidence type="ECO:0000313" key="3">
    <source>
        <dbReference type="Proteomes" id="UP001207930"/>
    </source>
</evidence>
<dbReference type="SUPFAM" id="SSF54593">
    <property type="entry name" value="Glyoxalase/Bleomycin resistance protein/Dihydroxybiphenyl dioxygenase"/>
    <property type="match status" value="1"/>
</dbReference>
<dbReference type="Proteomes" id="UP001207930">
    <property type="component" value="Unassembled WGS sequence"/>
</dbReference>
<organism evidence="2 3">
    <name type="scientific">Luteolibacter flavescens</name>
    <dbReference type="NCBI Taxonomy" id="1859460"/>
    <lineage>
        <taxon>Bacteria</taxon>
        <taxon>Pseudomonadati</taxon>
        <taxon>Verrucomicrobiota</taxon>
        <taxon>Verrucomicrobiia</taxon>
        <taxon>Verrucomicrobiales</taxon>
        <taxon>Verrucomicrobiaceae</taxon>
        <taxon>Luteolibacter</taxon>
    </lineage>
</organism>
<comment type="caution">
    <text evidence="2">The sequence shown here is derived from an EMBL/GenBank/DDBJ whole genome shotgun (WGS) entry which is preliminary data.</text>
</comment>
<evidence type="ECO:0000259" key="1">
    <source>
        <dbReference type="PROSITE" id="PS51819"/>
    </source>
</evidence>
<dbReference type="PROSITE" id="PS51819">
    <property type="entry name" value="VOC"/>
    <property type="match status" value="1"/>
</dbReference>
<dbReference type="RefSeq" id="WP_264499731.1">
    <property type="nucleotide sequence ID" value="NZ_JAPDDS010000001.1"/>
</dbReference>
<dbReference type="EMBL" id="JAPDDS010000001">
    <property type="protein sequence ID" value="MCW1883772.1"/>
    <property type="molecule type" value="Genomic_DNA"/>
</dbReference>
<feature type="domain" description="VOC" evidence="1">
    <location>
        <begin position="6"/>
        <end position="146"/>
    </location>
</feature>
<evidence type="ECO:0000313" key="2">
    <source>
        <dbReference type="EMBL" id="MCW1883772.1"/>
    </source>
</evidence>
<dbReference type="PANTHER" id="PTHR35006:SF2">
    <property type="entry name" value="GLYOXALASE FAMILY PROTEIN (AFU_ORTHOLOGUE AFUA_5G14830)"/>
    <property type="match status" value="1"/>
</dbReference>
<dbReference type="Pfam" id="PF00903">
    <property type="entry name" value="Glyoxalase"/>
    <property type="match status" value="1"/>
</dbReference>
<reference evidence="2 3" key="1">
    <citation type="submission" date="2022-10" db="EMBL/GenBank/DDBJ databases">
        <title>Luteolibacter flavescens strain MCCC 1K03193, whole genome shotgun sequencing project.</title>
        <authorList>
            <person name="Zhao G."/>
            <person name="Shen L."/>
        </authorList>
    </citation>
    <scope>NUCLEOTIDE SEQUENCE [LARGE SCALE GENOMIC DNA]</scope>
    <source>
        <strain evidence="2 3">MCCC 1K03193</strain>
    </source>
</reference>
<dbReference type="InterPro" id="IPR004360">
    <property type="entry name" value="Glyas_Fos-R_dOase_dom"/>
</dbReference>
<sequence length="161" mass="18467">MSQRGLLHHMIINVRDVARSSPFYTAMFRYLGYELGDSSYGADYGFEDWKRWDLDTPHEISICQVRDPLKRVPHQRGALGHHCHIAFCAESREDVDRFHREVLVPLAEKGLCTIEDAPCDCPEYNEGYYATFFTDPDGLKFEFVINPNHLIKKAARDSAAG</sequence>
<dbReference type="InterPro" id="IPR029068">
    <property type="entry name" value="Glyas_Bleomycin-R_OHBP_Dase"/>
</dbReference>